<dbReference type="InterPro" id="IPR045434">
    <property type="entry name" value="EAD4"/>
</dbReference>
<dbReference type="PANTHER" id="PTHR47691">
    <property type="entry name" value="REGULATOR-RELATED"/>
    <property type="match status" value="1"/>
</dbReference>
<dbReference type="Pfam" id="PF19959">
    <property type="entry name" value="EAD4"/>
    <property type="match status" value="1"/>
</dbReference>
<dbReference type="SUPFAM" id="SSF52540">
    <property type="entry name" value="P-loop containing nucleoside triphosphate hydrolases"/>
    <property type="match status" value="1"/>
</dbReference>
<dbReference type="InterPro" id="IPR027417">
    <property type="entry name" value="P-loop_NTPase"/>
</dbReference>
<reference evidence="3 4" key="2">
    <citation type="submission" date="2018-03" db="EMBL/GenBank/DDBJ databases">
        <title>The ancient ancestry and fast evolution of plastids.</title>
        <authorList>
            <person name="Moore K.R."/>
            <person name="Magnabosco C."/>
            <person name="Momper L."/>
            <person name="Gold D.A."/>
            <person name="Bosak T."/>
            <person name="Fournier G.P."/>
        </authorList>
    </citation>
    <scope>NUCLEOTIDE SEQUENCE [LARGE SCALE GENOMIC DNA]</scope>
    <source>
        <strain evidence="3 4">CCAP 1448/3</strain>
    </source>
</reference>
<feature type="domain" description="Effector-associated" evidence="2">
    <location>
        <begin position="8"/>
        <end position="131"/>
    </location>
</feature>
<accession>A0A2T1C6K6</accession>
<proteinExistence type="predicted"/>
<organism evidence="3 4">
    <name type="scientific">Merismopedia glauca CCAP 1448/3</name>
    <dbReference type="NCBI Taxonomy" id="1296344"/>
    <lineage>
        <taxon>Bacteria</taxon>
        <taxon>Bacillati</taxon>
        <taxon>Cyanobacteriota</taxon>
        <taxon>Cyanophyceae</taxon>
        <taxon>Synechococcales</taxon>
        <taxon>Merismopediaceae</taxon>
        <taxon>Merismopedia</taxon>
    </lineage>
</organism>
<feature type="domain" description="Orc1-like AAA ATPase" evidence="1">
    <location>
        <begin position="178"/>
        <end position="318"/>
    </location>
</feature>
<dbReference type="RefSeq" id="WP_106287799.1">
    <property type="nucleotide sequence ID" value="NZ_CAWNTC010000231.1"/>
</dbReference>
<name>A0A2T1C6K6_9CYAN</name>
<dbReference type="Pfam" id="PF13191">
    <property type="entry name" value="AAA_16"/>
    <property type="match status" value="1"/>
</dbReference>
<comment type="caution">
    <text evidence="3">The sequence shown here is derived from an EMBL/GenBank/DDBJ whole genome shotgun (WGS) entry which is preliminary data.</text>
</comment>
<dbReference type="EMBL" id="PVWJ01000022">
    <property type="protein sequence ID" value="PSB03891.1"/>
    <property type="molecule type" value="Genomic_DNA"/>
</dbReference>
<evidence type="ECO:0000259" key="2">
    <source>
        <dbReference type="Pfam" id="PF19959"/>
    </source>
</evidence>
<dbReference type="Proteomes" id="UP000238762">
    <property type="component" value="Unassembled WGS sequence"/>
</dbReference>
<dbReference type="Gene3D" id="3.40.50.300">
    <property type="entry name" value="P-loop containing nucleotide triphosphate hydrolases"/>
    <property type="match status" value="1"/>
</dbReference>
<dbReference type="OrthoDB" id="2893300at2"/>
<keyword evidence="4" id="KW-1185">Reference proteome</keyword>
<evidence type="ECO:0000259" key="1">
    <source>
        <dbReference type="Pfam" id="PF13191"/>
    </source>
</evidence>
<dbReference type="PANTHER" id="PTHR47691:SF3">
    <property type="entry name" value="HTH-TYPE TRANSCRIPTIONAL REGULATOR RV0890C-RELATED"/>
    <property type="match status" value="1"/>
</dbReference>
<reference evidence="3 4" key="1">
    <citation type="submission" date="2018-02" db="EMBL/GenBank/DDBJ databases">
        <authorList>
            <person name="Cohen D.B."/>
            <person name="Kent A.D."/>
        </authorList>
    </citation>
    <scope>NUCLEOTIDE SEQUENCE [LARGE SCALE GENOMIC DNA]</scope>
    <source>
        <strain evidence="3 4">CCAP 1448/3</strain>
    </source>
</reference>
<dbReference type="InterPro" id="IPR011990">
    <property type="entry name" value="TPR-like_helical_dom_sf"/>
</dbReference>
<evidence type="ECO:0000313" key="4">
    <source>
        <dbReference type="Proteomes" id="UP000238762"/>
    </source>
</evidence>
<dbReference type="Gene3D" id="1.25.40.10">
    <property type="entry name" value="Tetratricopeptide repeat domain"/>
    <property type="match status" value="1"/>
</dbReference>
<sequence>MGRISTSDRVKERIKEWLKRLLAYVNDDLGLTDAEDKYFQDKVSVNYDNFRTLIVRSELEPLVKLLFPQDPKKDLPQLKETFRHDLRVLKSLGILEDNRDKRQGSSYWHFTIKLWHKSTEVNLEKFEQKWDESKGIDPKKLVDRPVLPTTLTSDITKIVPQRLISAQHNLPTRQHGTLIGRKQEITKLLELLSHHHNNTNLITIEGLGGVGKSALALEVAHRCLQASQNPELFPEIPSFEAIIFISAQSQCFMGSSFPRRLRSERNLGDIFRVINQTLNHFDRLPPTLEAQLDAIIDSLSRQSCLLTIDNLETLEQQDFVLGFLQEIPPNVKVVLTSRVKTGLGTIIGLDCLNAEESLELIEHQAQQKGIQLSHSDIQSIYPKTAGLPLSIVYTIGQIAVGGMVPDTIPTGFDRSNQDLAYYCFEDSFRQFRGQPAAQLLTAIALFPQPASLESLAYVALNTTEVTTTKLGLNQLFRRSLLEIQQERYTIHSLTRQYIRADYQDSSSNISDIQNRWVGWYLKLTQPCLALDWQEWQDYSFIDADWMNLRTVVEWCREQGRFADFRDFWQRLKGYTLFGGHWLERLDWLDWLIATAQQRQEPATVAEGMYHKSRTLAHLNETDPNGEAIALGKQAWQLSDSQNWQFQFDIAIYLATLHSRKQEFGLAQDWLERSQTLLQPPVEEEAYIRRWIQTRYCKAEIHWRTQNHAPAKDLYLEALAKAKEINWQLMISYIQGWMATLALADRDWQQAERLLKLVLEAAERHHDYRSLAYCQRYFALLEKQRQRASLACNWAESAQISFERLRMTQEAAEMRTLWENRN</sequence>
<dbReference type="AlphaFoldDB" id="A0A2T1C6K6"/>
<dbReference type="GO" id="GO:0043531">
    <property type="term" value="F:ADP binding"/>
    <property type="evidence" value="ECO:0007669"/>
    <property type="project" value="InterPro"/>
</dbReference>
<evidence type="ECO:0000313" key="3">
    <source>
        <dbReference type="EMBL" id="PSB03891.1"/>
    </source>
</evidence>
<dbReference type="InterPro" id="IPR041664">
    <property type="entry name" value="AAA_16"/>
</dbReference>
<protein>
    <submittedName>
        <fullName evidence="3">Uncharacterized protein</fullName>
    </submittedName>
</protein>
<gene>
    <name evidence="3" type="ORF">C7B64_06275</name>
</gene>